<dbReference type="Proteomes" id="UP000683925">
    <property type="component" value="Unassembled WGS sequence"/>
</dbReference>
<name>A0A8S1U8G1_PAROT</name>
<accession>A0A8S1U8G1</accession>
<reference evidence="1" key="1">
    <citation type="submission" date="2021-01" db="EMBL/GenBank/DDBJ databases">
        <authorList>
            <consortium name="Genoscope - CEA"/>
            <person name="William W."/>
        </authorList>
    </citation>
    <scope>NUCLEOTIDE SEQUENCE</scope>
</reference>
<evidence type="ECO:0000313" key="1">
    <source>
        <dbReference type="EMBL" id="CAD8160684.1"/>
    </source>
</evidence>
<protein>
    <submittedName>
        <fullName evidence="1">Uncharacterized protein</fullName>
    </submittedName>
</protein>
<comment type="caution">
    <text evidence="1">The sequence shown here is derived from an EMBL/GenBank/DDBJ whole genome shotgun (WGS) entry which is preliminary data.</text>
</comment>
<sequence>MIKIYKSVRIYMKKIVQDIKSYSFIQKPIDIKHLKDYVSIIKELEKYLRQRSQSIKNCNKLVKLFSQKVFNQFIDFLTSLKQLLDKRFYLQTQKYSKTKNRLQLFIKLIYEKQQDC</sequence>
<organism evidence="1 2">
    <name type="scientific">Paramecium octaurelia</name>
    <dbReference type="NCBI Taxonomy" id="43137"/>
    <lineage>
        <taxon>Eukaryota</taxon>
        <taxon>Sar</taxon>
        <taxon>Alveolata</taxon>
        <taxon>Ciliophora</taxon>
        <taxon>Intramacronucleata</taxon>
        <taxon>Oligohymenophorea</taxon>
        <taxon>Peniculida</taxon>
        <taxon>Parameciidae</taxon>
        <taxon>Paramecium</taxon>
    </lineage>
</organism>
<dbReference type="EMBL" id="CAJJDP010000038">
    <property type="protein sequence ID" value="CAD8160684.1"/>
    <property type="molecule type" value="Genomic_DNA"/>
</dbReference>
<keyword evidence="2" id="KW-1185">Reference proteome</keyword>
<dbReference type="AlphaFoldDB" id="A0A8S1U8G1"/>
<proteinExistence type="predicted"/>
<gene>
    <name evidence="1" type="ORF">POCTA_138.1.T0380311</name>
</gene>
<evidence type="ECO:0000313" key="2">
    <source>
        <dbReference type="Proteomes" id="UP000683925"/>
    </source>
</evidence>